<sequence>MDSSKILSLLKSSLTSVKRGKLLHQKIVTLGLQSNINLSKNLINLYISCEDFHSAKLVFQNLENPLDITLWNGLIASYTKNQLFNEALDLFDKLLHFPYLKPDSYTFPSVLKACSGLGNVRDGQMIHAHLIKTGLLSDVVVTSSVIGVYAKCDLFASAIQLFDEMPERDIACWNTVISCYYQNGQFHKALEFFDKMKDLRYMPNSVTYTAAISSCGRLLDIERGETIHQELVNNKFLLDGFVSAALVDMYGKCGLLEKAKEIFEQIPAKSLVSWNSMISGYSLRGDSKSCIQLLQRMNKENMKPSSVTLSSLLMACSKSAQLQHGKFFHAYIIRNNILSDDFLNASLVDLYFKCSRVETAQNIFSKMAKNNVEAWNVMISGHVSTGYYLEALALYNDMKLAGIKPDAITLTSALVSCSQLAALEHGKEIHKCIIDNKLESNEIVMGSLLDMYAKCGAVSEAFKVFDEFPERDLVSWTTMIAAYGSHGQAFEALKLFNEMLHSNVKPDRVAFLAVISACAHAGIVDEGYQYFNLMVSGEGIQPSAEEYSCLIDLLGRAGRLREAYAILQSNPDTREDVELLSALVSACHLHGELEIGEEIAKMLTQKDEDDPSTYVILAKIYSLQNKWNEVRKLRLKMKELGLRKKPGCSWIEVDKRIQTFLADDKSFLLVDDVYQCRMSCSQGSALRGEFGMNSRICVRASTWRLLMHTAMKVAEVRRSCLLTSLPWLWIT</sequence>
<evidence type="ECO:0000256" key="2">
    <source>
        <dbReference type="PROSITE-ProRule" id="PRU00708"/>
    </source>
</evidence>
<feature type="repeat" description="PPR" evidence="2">
    <location>
        <begin position="610"/>
        <end position="644"/>
    </location>
</feature>
<dbReference type="Pfam" id="PF13041">
    <property type="entry name" value="PPR_2"/>
    <property type="match status" value="4"/>
</dbReference>
<dbReference type="Gene3D" id="1.25.40.10">
    <property type="entry name" value="Tetratricopeptide repeat domain"/>
    <property type="match status" value="5"/>
</dbReference>
<dbReference type="FunFam" id="1.25.40.10:FF:000073">
    <property type="entry name" value="Pentatricopeptide repeat-containing protein chloroplastic"/>
    <property type="match status" value="2"/>
</dbReference>
<evidence type="ECO:0008006" key="5">
    <source>
        <dbReference type="Google" id="ProtNLM"/>
    </source>
</evidence>
<dbReference type="InterPro" id="IPR002885">
    <property type="entry name" value="PPR_rpt"/>
</dbReference>
<dbReference type="EMBL" id="JBANQN010000002">
    <property type="protein sequence ID" value="KAK6796202.1"/>
    <property type="molecule type" value="Genomic_DNA"/>
</dbReference>
<dbReference type="GO" id="GO:0099402">
    <property type="term" value="P:plant organ development"/>
    <property type="evidence" value="ECO:0007669"/>
    <property type="project" value="UniProtKB-ARBA"/>
</dbReference>
<keyword evidence="1" id="KW-0677">Repeat</keyword>
<dbReference type="FunFam" id="1.25.40.10:FF:001322">
    <property type="entry name" value="Pentatricopeptide repeat-containing protein At3g16610"/>
    <property type="match status" value="1"/>
</dbReference>
<feature type="repeat" description="PPR" evidence="2">
    <location>
        <begin position="371"/>
        <end position="405"/>
    </location>
</feature>
<reference evidence="3 4" key="1">
    <citation type="submission" date="2024-02" db="EMBL/GenBank/DDBJ databases">
        <title>de novo genome assembly of Solanum bulbocastanum strain 11H21.</title>
        <authorList>
            <person name="Hosaka A.J."/>
        </authorList>
    </citation>
    <scope>NUCLEOTIDE SEQUENCE [LARGE SCALE GENOMIC DNA]</scope>
    <source>
        <tissue evidence="3">Young leaves</tissue>
    </source>
</reference>
<dbReference type="AlphaFoldDB" id="A0AAN8U5H1"/>
<dbReference type="Pfam" id="PF20431">
    <property type="entry name" value="E_motif"/>
    <property type="match status" value="1"/>
</dbReference>
<dbReference type="PROSITE" id="PS51375">
    <property type="entry name" value="PPR"/>
    <property type="match status" value="5"/>
</dbReference>
<gene>
    <name evidence="3" type="ORF">RDI58_003903</name>
</gene>
<evidence type="ECO:0000313" key="3">
    <source>
        <dbReference type="EMBL" id="KAK6796202.1"/>
    </source>
</evidence>
<name>A0AAN8U5H1_SOLBU</name>
<accession>A0AAN8U5H1</accession>
<dbReference type="InterPro" id="IPR046848">
    <property type="entry name" value="E_motif"/>
</dbReference>
<dbReference type="PANTHER" id="PTHR47926">
    <property type="entry name" value="PENTATRICOPEPTIDE REPEAT-CONTAINING PROTEIN"/>
    <property type="match status" value="1"/>
</dbReference>
<proteinExistence type="predicted"/>
<evidence type="ECO:0000256" key="1">
    <source>
        <dbReference type="ARBA" id="ARBA00022737"/>
    </source>
</evidence>
<dbReference type="NCBIfam" id="TIGR00756">
    <property type="entry name" value="PPR"/>
    <property type="match status" value="5"/>
</dbReference>
<dbReference type="Pfam" id="PF01535">
    <property type="entry name" value="PPR"/>
    <property type="match status" value="3"/>
</dbReference>
<keyword evidence="4" id="KW-1185">Reference proteome</keyword>
<dbReference type="GO" id="GO:0009451">
    <property type="term" value="P:RNA modification"/>
    <property type="evidence" value="ECO:0007669"/>
    <property type="project" value="InterPro"/>
</dbReference>
<feature type="repeat" description="PPR" evidence="2">
    <location>
        <begin position="169"/>
        <end position="203"/>
    </location>
</feature>
<dbReference type="InterPro" id="IPR046960">
    <property type="entry name" value="PPR_At4g14850-like_plant"/>
</dbReference>
<feature type="repeat" description="PPR" evidence="2">
    <location>
        <begin position="270"/>
        <end position="304"/>
    </location>
</feature>
<dbReference type="GO" id="GO:0003723">
    <property type="term" value="F:RNA binding"/>
    <property type="evidence" value="ECO:0007669"/>
    <property type="project" value="InterPro"/>
</dbReference>
<comment type="caution">
    <text evidence="3">The sequence shown here is derived from an EMBL/GenBank/DDBJ whole genome shotgun (WGS) entry which is preliminary data.</text>
</comment>
<evidence type="ECO:0000313" key="4">
    <source>
        <dbReference type="Proteomes" id="UP001371456"/>
    </source>
</evidence>
<dbReference type="FunFam" id="1.25.40.10:FF:000284">
    <property type="entry name" value="Pentatricopeptide repeat-containing protein"/>
    <property type="match status" value="1"/>
</dbReference>
<feature type="repeat" description="PPR" evidence="2">
    <location>
        <begin position="472"/>
        <end position="506"/>
    </location>
</feature>
<dbReference type="PANTHER" id="PTHR47926:SF452">
    <property type="entry name" value="PENTATRICOPEPTIDE REPEAT-CONTAINING PROTEIN"/>
    <property type="match status" value="1"/>
</dbReference>
<dbReference type="FunFam" id="1.25.40.10:FF:000158">
    <property type="entry name" value="pentatricopeptide repeat-containing protein At2g33680"/>
    <property type="match status" value="1"/>
</dbReference>
<dbReference type="SUPFAM" id="SSF48452">
    <property type="entry name" value="TPR-like"/>
    <property type="match status" value="1"/>
</dbReference>
<dbReference type="Proteomes" id="UP001371456">
    <property type="component" value="Unassembled WGS sequence"/>
</dbReference>
<organism evidence="3 4">
    <name type="scientific">Solanum bulbocastanum</name>
    <name type="common">Wild potato</name>
    <dbReference type="NCBI Taxonomy" id="147425"/>
    <lineage>
        <taxon>Eukaryota</taxon>
        <taxon>Viridiplantae</taxon>
        <taxon>Streptophyta</taxon>
        <taxon>Embryophyta</taxon>
        <taxon>Tracheophyta</taxon>
        <taxon>Spermatophyta</taxon>
        <taxon>Magnoliopsida</taxon>
        <taxon>eudicotyledons</taxon>
        <taxon>Gunneridae</taxon>
        <taxon>Pentapetalae</taxon>
        <taxon>asterids</taxon>
        <taxon>lamiids</taxon>
        <taxon>Solanales</taxon>
        <taxon>Solanaceae</taxon>
        <taxon>Solanoideae</taxon>
        <taxon>Solaneae</taxon>
        <taxon>Solanum</taxon>
    </lineage>
</organism>
<protein>
    <recommendedName>
        <fullName evidence="5">Pentatricopeptide repeat-containing protein</fullName>
    </recommendedName>
</protein>
<dbReference type="InterPro" id="IPR011990">
    <property type="entry name" value="TPR-like_helical_dom_sf"/>
</dbReference>